<keyword evidence="2" id="KW-1185">Reference proteome</keyword>
<gene>
    <name evidence="1" type="ORF">FH608_046270</name>
</gene>
<dbReference type="AlphaFoldDB" id="A0A5C4V5S5"/>
<comment type="caution">
    <text evidence="1">The sequence shown here is derived from an EMBL/GenBank/DDBJ whole genome shotgun (WGS) entry which is preliminary data.</text>
</comment>
<reference evidence="1 2" key="1">
    <citation type="submission" date="2019-10" db="EMBL/GenBank/DDBJ databases">
        <title>Nonomuraea sp. nov., isolated from Phyllanthus amarus.</title>
        <authorList>
            <person name="Klykleung N."/>
            <person name="Tanasupawat S."/>
        </authorList>
    </citation>
    <scope>NUCLEOTIDE SEQUENCE [LARGE SCALE GENOMIC DNA]</scope>
    <source>
        <strain evidence="1 2">PA1-10</strain>
    </source>
</reference>
<protein>
    <submittedName>
        <fullName evidence="1">Uncharacterized protein</fullName>
    </submittedName>
</protein>
<sequence>MNWLVWLPYGTLALSVVALAVSIWVCRDVKRSAQRAIANWEQAEKSWNEAERRWKQATKDFKTAAQIRQKRP</sequence>
<proteinExistence type="predicted"/>
<dbReference type="Proteomes" id="UP000312512">
    <property type="component" value="Unassembled WGS sequence"/>
</dbReference>
<evidence type="ECO:0000313" key="2">
    <source>
        <dbReference type="Proteomes" id="UP000312512"/>
    </source>
</evidence>
<name>A0A5C4V5S5_9ACTN</name>
<dbReference type="RefSeq" id="WP_139637565.1">
    <property type="nucleotide sequence ID" value="NZ_VDLX02000028.1"/>
</dbReference>
<dbReference type="EMBL" id="VDLX02000028">
    <property type="protein sequence ID" value="KAB8186901.1"/>
    <property type="molecule type" value="Genomic_DNA"/>
</dbReference>
<accession>A0A5C4V5S5</accession>
<evidence type="ECO:0000313" key="1">
    <source>
        <dbReference type="EMBL" id="KAB8186901.1"/>
    </source>
</evidence>
<organism evidence="1 2">
    <name type="scientific">Nonomuraea phyllanthi</name>
    <dbReference type="NCBI Taxonomy" id="2219224"/>
    <lineage>
        <taxon>Bacteria</taxon>
        <taxon>Bacillati</taxon>
        <taxon>Actinomycetota</taxon>
        <taxon>Actinomycetes</taxon>
        <taxon>Streptosporangiales</taxon>
        <taxon>Streptosporangiaceae</taxon>
        <taxon>Nonomuraea</taxon>
    </lineage>
</organism>